<dbReference type="EMBL" id="AFOY02000029">
    <property type="protein sequence ID" value="EXF90996.1"/>
    <property type="molecule type" value="Genomic_DNA"/>
</dbReference>
<dbReference type="RefSeq" id="WP_011117390.1">
    <property type="nucleotide sequence ID" value="NZ_AFOY02000029.1"/>
</dbReference>
<dbReference type="Proteomes" id="UP000022611">
    <property type="component" value="Unassembled WGS sequence"/>
</dbReference>
<name>A0A010RDM3_PSEFL</name>
<dbReference type="AlphaFoldDB" id="A0A010RDM3"/>
<evidence type="ECO:0000313" key="2">
    <source>
        <dbReference type="Proteomes" id="UP000022611"/>
    </source>
</evidence>
<geneLocation type="plasmid" evidence="1">
    <name>pUTK21</name>
</geneLocation>
<keyword evidence="1" id="KW-0614">Plasmid</keyword>
<reference evidence="1 2" key="1">
    <citation type="journal article" date="2011" name="J. Bacteriol.">
        <title>Draft genome sequence of the polycyclic aromatic hydrocarbon-degrading, genetically engineered bioluminescent bioreporter Pseudomonas fluorescens HK44.</title>
        <authorList>
            <person name="Chauhan A."/>
            <person name="Layton A.C."/>
            <person name="Williams D.E."/>
            <person name="Smartt A.E."/>
            <person name="Ripp S."/>
            <person name="Karpinets T.V."/>
            <person name="Brown S.D."/>
            <person name="Sayler G.S."/>
        </authorList>
    </citation>
    <scope>NUCLEOTIDE SEQUENCE [LARGE SCALE GENOMIC DNA]</scope>
    <source>
        <strain evidence="1 2">HK44</strain>
        <plasmid evidence="1">pUTK21</plasmid>
    </source>
</reference>
<gene>
    <name evidence="1" type="ORF">HK44_029200</name>
</gene>
<dbReference type="HOGENOM" id="CLU_1146414_0_0_6"/>
<sequence>MADTRDEITKAKGITADLVMEIGTYYSAKDMRGVQTGLSSAARELRAFTQNNSLRGRLGAKLSLEQHELLNNAAALLDSIKYNVEHAKERKDRTEKATAKKRQLWEREAEQLVKTHFTLPMNTVTEQLRVLELSLIAQEVLGQSIYIKDHLQLRKLMQDEPPKWGNHSVAQWRRSEVSSLLADMQYALRSYLSWDLNMTPGERLKELERSLDAARAEILARPMCVETLRIWNDELKSAAFMTSAMPTTDGSRH</sequence>
<comment type="caution">
    <text evidence="1">The sequence shown here is derived from an EMBL/GenBank/DDBJ whole genome shotgun (WGS) entry which is preliminary data.</text>
</comment>
<organism evidence="1 2">
    <name type="scientific">Pseudomonas fluorescens HK44</name>
    <dbReference type="NCBI Taxonomy" id="1042209"/>
    <lineage>
        <taxon>Bacteria</taxon>
        <taxon>Pseudomonadati</taxon>
        <taxon>Pseudomonadota</taxon>
        <taxon>Gammaproteobacteria</taxon>
        <taxon>Pseudomonadales</taxon>
        <taxon>Pseudomonadaceae</taxon>
        <taxon>Pseudomonas</taxon>
    </lineage>
</organism>
<evidence type="ECO:0000313" key="1">
    <source>
        <dbReference type="EMBL" id="EXF90996.1"/>
    </source>
</evidence>
<protein>
    <submittedName>
        <fullName evidence="1">Uncharacterized protein</fullName>
    </submittedName>
</protein>
<accession>A0A010RDM3</accession>
<dbReference type="PATRIC" id="fig|1042209.11.peg.38"/>
<dbReference type="OrthoDB" id="6986405at2"/>
<proteinExistence type="predicted"/>